<name>A0A1F5N0H1_9BACT</name>
<sequence length="308" mass="35241">MGKEELQTFNPSASEYLAVGKNLAKAGFVHVKASRRLHKEGIPWYPSGSFLLPIISDLTERTVPDTVLPLITHLNHYMRQTDDFFDEREDFPSWSECKYGVQQTQSVLLHAISQSDIDPSKKRMIFHKIAGLRRDAYLSLQQKDRWKESPTFEEAYTHRVNTTGLFSRIVADIWCIVTDTSKEKQAGAKDALQRIGMTFQYIDDLMDIRDDTDTDGNLVLATLNENAEERQEVTQVLTDIKGKPRVLDLLTRFAPQSTNTLLRRMDEEAASLRNISSSTERTIRGTVKLILPRIVISSDSFYRKIAVW</sequence>
<keyword evidence="1" id="KW-0808">Transferase</keyword>
<evidence type="ECO:0008006" key="4">
    <source>
        <dbReference type="Google" id="ProtNLM"/>
    </source>
</evidence>
<gene>
    <name evidence="2" type="ORF">A2617_04320</name>
</gene>
<dbReference type="SUPFAM" id="SSF48576">
    <property type="entry name" value="Terpenoid synthases"/>
    <property type="match status" value="1"/>
</dbReference>
<dbReference type="GO" id="GO:0004659">
    <property type="term" value="F:prenyltransferase activity"/>
    <property type="evidence" value="ECO:0007669"/>
    <property type="project" value="InterPro"/>
</dbReference>
<dbReference type="Proteomes" id="UP000177135">
    <property type="component" value="Unassembled WGS sequence"/>
</dbReference>
<dbReference type="AlphaFoldDB" id="A0A1F5N0H1"/>
<dbReference type="EMBL" id="MFEC01000019">
    <property type="protein sequence ID" value="OGE71127.1"/>
    <property type="molecule type" value="Genomic_DNA"/>
</dbReference>
<accession>A0A1F5N0H1</accession>
<evidence type="ECO:0000313" key="2">
    <source>
        <dbReference type="EMBL" id="OGE71127.1"/>
    </source>
</evidence>
<evidence type="ECO:0000313" key="3">
    <source>
        <dbReference type="Proteomes" id="UP000177135"/>
    </source>
</evidence>
<protein>
    <recommendedName>
        <fullName evidence="4">Polyprenyl synthetase</fullName>
    </recommendedName>
</protein>
<comment type="caution">
    <text evidence="2">The sequence shown here is derived from an EMBL/GenBank/DDBJ whole genome shotgun (WGS) entry which is preliminary data.</text>
</comment>
<dbReference type="GO" id="GO:0008299">
    <property type="term" value="P:isoprenoid biosynthetic process"/>
    <property type="evidence" value="ECO:0007669"/>
    <property type="project" value="InterPro"/>
</dbReference>
<organism evidence="2 3">
    <name type="scientific">Candidatus Daviesbacteria bacterium RIFOXYD1_FULL_41_10</name>
    <dbReference type="NCBI Taxonomy" id="1797801"/>
    <lineage>
        <taxon>Bacteria</taxon>
        <taxon>Candidatus Daviesiibacteriota</taxon>
    </lineage>
</organism>
<evidence type="ECO:0000256" key="1">
    <source>
        <dbReference type="RuleBase" id="RU004466"/>
    </source>
</evidence>
<dbReference type="InterPro" id="IPR008949">
    <property type="entry name" value="Isoprenoid_synthase_dom_sf"/>
</dbReference>
<dbReference type="Gene3D" id="1.10.600.10">
    <property type="entry name" value="Farnesyl Diphosphate Synthase"/>
    <property type="match status" value="1"/>
</dbReference>
<dbReference type="CDD" id="cd00385">
    <property type="entry name" value="Isoprenoid_Biosyn_C1"/>
    <property type="match status" value="1"/>
</dbReference>
<proteinExistence type="inferred from homology"/>
<comment type="similarity">
    <text evidence="1">Belongs to the FPP/GGPP synthase family.</text>
</comment>
<dbReference type="Pfam" id="PF00348">
    <property type="entry name" value="polyprenyl_synt"/>
    <property type="match status" value="1"/>
</dbReference>
<reference evidence="2 3" key="1">
    <citation type="journal article" date="2016" name="Nat. Commun.">
        <title>Thousands of microbial genomes shed light on interconnected biogeochemical processes in an aquifer system.</title>
        <authorList>
            <person name="Anantharaman K."/>
            <person name="Brown C.T."/>
            <person name="Hug L.A."/>
            <person name="Sharon I."/>
            <person name="Castelle C.J."/>
            <person name="Probst A.J."/>
            <person name="Thomas B.C."/>
            <person name="Singh A."/>
            <person name="Wilkins M.J."/>
            <person name="Karaoz U."/>
            <person name="Brodie E.L."/>
            <person name="Williams K.H."/>
            <person name="Hubbard S.S."/>
            <person name="Banfield J.F."/>
        </authorList>
    </citation>
    <scope>NUCLEOTIDE SEQUENCE [LARGE SCALE GENOMIC DNA]</scope>
</reference>
<dbReference type="InterPro" id="IPR000092">
    <property type="entry name" value="Polyprenyl_synt"/>
</dbReference>